<reference evidence="3 4" key="1">
    <citation type="journal article" date="2013" name="Genome Announc.">
        <title>Draft Genome Sequence of Catellicoccus marimammalium, a Novel Species Commonly Found in Gull Feces.</title>
        <authorList>
            <person name="Weigand M.R."/>
            <person name="Ryu H."/>
            <person name="Bozcek L."/>
            <person name="Konstantinidis K.T."/>
            <person name="Santo Domingo J.W."/>
        </authorList>
    </citation>
    <scope>NUCLEOTIDE SEQUENCE [LARGE SCALE GENOMIC DNA]</scope>
    <source>
        <strain evidence="3 4">M35/04/3</strain>
    </source>
</reference>
<keyword evidence="1" id="KW-0067">ATP-binding</keyword>
<dbReference type="InterPro" id="IPR011009">
    <property type="entry name" value="Kinase-like_dom_sf"/>
</dbReference>
<feature type="domain" description="Protein kinase" evidence="2">
    <location>
        <begin position="146"/>
        <end position="397"/>
    </location>
</feature>
<protein>
    <submittedName>
        <fullName evidence="3">Putative serine/threonine protein kinase</fullName>
    </submittedName>
</protein>
<dbReference type="PROSITE" id="PS00107">
    <property type="entry name" value="PROTEIN_KINASE_ATP"/>
    <property type="match status" value="1"/>
</dbReference>
<dbReference type="PATRIC" id="fig|1234409.3.peg.831"/>
<dbReference type="eggNOG" id="COG4271">
    <property type="taxonomic scope" value="Bacteria"/>
</dbReference>
<name>K8Z869_9ENTE</name>
<dbReference type="PANTHER" id="PTHR44167:SF24">
    <property type="entry name" value="SERINE_THREONINE-PROTEIN KINASE CHK2"/>
    <property type="match status" value="1"/>
</dbReference>
<dbReference type="InterPro" id="IPR017441">
    <property type="entry name" value="Protein_kinase_ATP_BS"/>
</dbReference>
<dbReference type="RefSeq" id="WP_009490504.1">
    <property type="nucleotide sequence ID" value="NZ_AMYT01000018.1"/>
</dbReference>
<dbReference type="GO" id="GO:0005524">
    <property type="term" value="F:ATP binding"/>
    <property type="evidence" value="ECO:0007669"/>
    <property type="project" value="UniProtKB-UniRule"/>
</dbReference>
<accession>K8Z869</accession>
<dbReference type="PROSITE" id="PS00109">
    <property type="entry name" value="PROTEIN_KINASE_TYR"/>
    <property type="match status" value="1"/>
</dbReference>
<dbReference type="SUPFAM" id="SSF56112">
    <property type="entry name" value="Protein kinase-like (PK-like)"/>
    <property type="match status" value="1"/>
</dbReference>
<dbReference type="AlphaFoldDB" id="K8Z869"/>
<sequence length="397" mass="47092">MDNDKILNDIAQIHRQIEPSYDSEIIDLYNSIENQQLREIFSSLHENYNIFFDIINQCIFQPYHYLNAQNSRDLLKIINLTFKLQNSLLNTEYEFNIECEETIRYCLNFLNTRGSNIPEDFQTIDIYITIPIFKLKGNIKSKQIQQYELKFIGEGSYAKVYKYKDKEYNKNFAIKRAKKNINEIELNRFKQEFDIMNKLSSPYILEVYKYNNNNNEYTMEYVENTLYGYINSHTQKLTFQQRIKLCNQIIEGFSYIHSKGYLHRDISFTNILVKEYDNDLCVIKISDFGLAKALESESNLTNSNTDIKGSLNDITNLKQIGFNNFDERFDIYAIVQVLGFILTGREKIESILKSNNANVVNFVRKGTNTNLDQRYQTIEELKSYYNRYILQMNNKEK</sequence>
<dbReference type="Gene3D" id="1.10.510.10">
    <property type="entry name" value="Transferase(Phosphotransferase) domain 1"/>
    <property type="match status" value="1"/>
</dbReference>
<dbReference type="Proteomes" id="UP000016057">
    <property type="component" value="Unassembled WGS sequence"/>
</dbReference>
<dbReference type="OrthoDB" id="9788659at2"/>
<dbReference type="Pfam" id="PF00069">
    <property type="entry name" value="Pkinase"/>
    <property type="match status" value="1"/>
</dbReference>
<dbReference type="eggNOG" id="COG0515">
    <property type="taxonomic scope" value="Bacteria"/>
</dbReference>
<feature type="binding site" evidence="1">
    <location>
        <position position="179"/>
    </location>
    <ligand>
        <name>ATP</name>
        <dbReference type="ChEBI" id="CHEBI:30616"/>
    </ligand>
</feature>
<keyword evidence="1" id="KW-0547">Nucleotide-binding</keyword>
<evidence type="ECO:0000313" key="3">
    <source>
        <dbReference type="EMBL" id="EKU27224.1"/>
    </source>
</evidence>
<keyword evidence="3" id="KW-0418">Kinase</keyword>
<dbReference type="InterPro" id="IPR000719">
    <property type="entry name" value="Prot_kinase_dom"/>
</dbReference>
<dbReference type="PROSITE" id="PS50011">
    <property type="entry name" value="PROTEIN_KINASE_DOM"/>
    <property type="match status" value="1"/>
</dbReference>
<dbReference type="STRING" id="1234409.C683_0881"/>
<keyword evidence="3" id="KW-0723">Serine/threonine-protein kinase</keyword>
<evidence type="ECO:0000313" key="4">
    <source>
        <dbReference type="Proteomes" id="UP000016057"/>
    </source>
</evidence>
<proteinExistence type="predicted"/>
<organism evidence="3 4">
    <name type="scientific">Catellicoccus marimammalium M35/04/3</name>
    <dbReference type="NCBI Taxonomy" id="1234409"/>
    <lineage>
        <taxon>Bacteria</taxon>
        <taxon>Bacillati</taxon>
        <taxon>Bacillota</taxon>
        <taxon>Bacilli</taxon>
        <taxon>Lactobacillales</taxon>
        <taxon>Enterococcaceae</taxon>
        <taxon>Catellicoccus</taxon>
    </lineage>
</organism>
<keyword evidence="4" id="KW-1185">Reference proteome</keyword>
<keyword evidence="3" id="KW-0808">Transferase</keyword>
<evidence type="ECO:0000259" key="2">
    <source>
        <dbReference type="PROSITE" id="PS50011"/>
    </source>
</evidence>
<dbReference type="InterPro" id="IPR008266">
    <property type="entry name" value="Tyr_kinase_AS"/>
</dbReference>
<comment type="caution">
    <text evidence="3">The sequence shown here is derived from an EMBL/GenBank/DDBJ whole genome shotgun (WGS) entry which is preliminary data.</text>
</comment>
<dbReference type="GO" id="GO:0004674">
    <property type="term" value="F:protein serine/threonine kinase activity"/>
    <property type="evidence" value="ECO:0007669"/>
    <property type="project" value="UniProtKB-KW"/>
</dbReference>
<evidence type="ECO:0000256" key="1">
    <source>
        <dbReference type="PROSITE-ProRule" id="PRU10141"/>
    </source>
</evidence>
<dbReference type="PANTHER" id="PTHR44167">
    <property type="entry name" value="OVARIAN-SPECIFIC SERINE/THREONINE-PROTEIN KINASE LOK-RELATED"/>
    <property type="match status" value="1"/>
</dbReference>
<gene>
    <name evidence="3" type="ORF">C683_0881</name>
</gene>
<dbReference type="EMBL" id="AMYT01000018">
    <property type="protein sequence ID" value="EKU27224.1"/>
    <property type="molecule type" value="Genomic_DNA"/>
</dbReference>